<dbReference type="OrthoDB" id="4282897at2"/>
<protein>
    <recommendedName>
        <fullName evidence="3">Helix-turn-helix domain-containing protein</fullName>
    </recommendedName>
</protein>
<proteinExistence type="predicted"/>
<gene>
    <name evidence="1" type="ORF">SAMN05443637_13060</name>
</gene>
<evidence type="ECO:0000313" key="1">
    <source>
        <dbReference type="EMBL" id="SHL47418.1"/>
    </source>
</evidence>
<dbReference type="Proteomes" id="UP000184363">
    <property type="component" value="Unassembled WGS sequence"/>
</dbReference>
<evidence type="ECO:0000313" key="2">
    <source>
        <dbReference type="Proteomes" id="UP000184363"/>
    </source>
</evidence>
<dbReference type="EMBL" id="FRAP01000030">
    <property type="protein sequence ID" value="SHL47418.1"/>
    <property type="molecule type" value="Genomic_DNA"/>
</dbReference>
<dbReference type="AlphaFoldDB" id="A0A1M7AXB9"/>
<reference evidence="1 2" key="1">
    <citation type="submission" date="2016-11" db="EMBL/GenBank/DDBJ databases">
        <authorList>
            <person name="Jaros S."/>
            <person name="Januszkiewicz K."/>
            <person name="Wedrychowicz H."/>
        </authorList>
    </citation>
    <scope>NUCLEOTIDE SEQUENCE [LARGE SCALE GENOMIC DNA]</scope>
    <source>
        <strain evidence="1 2">DSM 43832</strain>
    </source>
</reference>
<keyword evidence="2" id="KW-1185">Reference proteome</keyword>
<accession>A0A1M7AXB9</accession>
<dbReference type="STRING" id="1848.SAMN05443637_13060"/>
<organism evidence="1 2">
    <name type="scientific">Pseudonocardia thermophila</name>
    <dbReference type="NCBI Taxonomy" id="1848"/>
    <lineage>
        <taxon>Bacteria</taxon>
        <taxon>Bacillati</taxon>
        <taxon>Actinomycetota</taxon>
        <taxon>Actinomycetes</taxon>
        <taxon>Pseudonocardiales</taxon>
        <taxon>Pseudonocardiaceae</taxon>
        <taxon>Pseudonocardia</taxon>
    </lineage>
</organism>
<dbReference type="RefSeq" id="WP_073460408.1">
    <property type="nucleotide sequence ID" value="NZ_FRAP01000030.1"/>
</dbReference>
<evidence type="ECO:0008006" key="3">
    <source>
        <dbReference type="Google" id="ProtNLM"/>
    </source>
</evidence>
<sequence>MTLTRHPHPRRRLDDADVRAIREMRAAGKALADIAARYNISLGYVSDLVNGRARQRAGGPIVTERIYARRAA</sequence>
<name>A0A1M7AXB9_PSETH</name>